<sequence>MHEFYLLTGIRIGASSAANWKSAYQLARSLGPDERVVTLFADAGCDSDRQKGEAFYSRMGPVHA</sequence>
<organism evidence="1">
    <name type="scientific">Acerihabitans sp. KWT182</name>
    <dbReference type="NCBI Taxonomy" id="3157919"/>
    <lineage>
        <taxon>Bacteria</taxon>
        <taxon>Pseudomonadati</taxon>
        <taxon>Pseudomonadota</taxon>
        <taxon>Gammaproteobacteria</taxon>
        <taxon>Enterobacterales</taxon>
        <taxon>Pectobacteriaceae</taxon>
        <taxon>Acerihabitans</taxon>
    </lineage>
</organism>
<accession>A0AAU7Q905</accession>
<protein>
    <submittedName>
        <fullName evidence="1">Uncharacterized protein</fullName>
    </submittedName>
</protein>
<dbReference type="Gene3D" id="3.40.50.1100">
    <property type="match status" value="1"/>
</dbReference>
<dbReference type="SUPFAM" id="SSF53686">
    <property type="entry name" value="Tryptophan synthase beta subunit-like PLP-dependent enzymes"/>
    <property type="match status" value="1"/>
</dbReference>
<reference evidence="1" key="1">
    <citation type="submission" date="2024-06" db="EMBL/GenBank/DDBJ databases">
        <authorList>
            <person name="Coelho C."/>
            <person name="Bento M."/>
            <person name="Garcia E."/>
            <person name="Camelo A."/>
            <person name="Brandao I."/>
            <person name="Espirito Santo C."/>
            <person name="Trovao J."/>
            <person name="Verissimo A."/>
            <person name="Costa J."/>
            <person name="Tiago I."/>
        </authorList>
    </citation>
    <scope>NUCLEOTIDE SEQUENCE</scope>
    <source>
        <strain evidence="1">KWT182</strain>
    </source>
</reference>
<proteinExistence type="predicted"/>
<name>A0AAU7Q905_9GAMM</name>
<dbReference type="AlphaFoldDB" id="A0AAU7Q905"/>
<dbReference type="EMBL" id="CP157947">
    <property type="protein sequence ID" value="XBS69529.1"/>
    <property type="molecule type" value="Genomic_DNA"/>
</dbReference>
<dbReference type="InterPro" id="IPR036052">
    <property type="entry name" value="TrpB-like_PALP_sf"/>
</dbReference>
<evidence type="ECO:0000313" key="1">
    <source>
        <dbReference type="EMBL" id="XBS69529.1"/>
    </source>
</evidence>
<gene>
    <name evidence="1" type="ORF">ABK905_24685</name>
</gene>